<accession>A0A0M0LIR1</accession>
<keyword evidence="1" id="KW-0472">Membrane</keyword>
<dbReference type="Proteomes" id="UP000037558">
    <property type="component" value="Unassembled WGS sequence"/>
</dbReference>
<comment type="caution">
    <text evidence="2">The sequence shown here is derived from an EMBL/GenBank/DDBJ whole genome shotgun (WGS) entry which is preliminary data.</text>
</comment>
<dbReference type="AlphaFoldDB" id="A0A0M0LIR1"/>
<keyword evidence="1" id="KW-1133">Transmembrane helix</keyword>
<sequence length="87" mass="9839">MRKEKVPTHGLIEKELQRKEIAITWKSRLVLIGFVAIFELLAVAVVMPQIPASHYEVIFDSLAAGMFGAIGLSIGTRTLKWFQRSQR</sequence>
<gene>
    <name evidence="2" type="ORF">AMD01_03860</name>
</gene>
<keyword evidence="1" id="KW-0812">Transmembrane</keyword>
<protein>
    <submittedName>
        <fullName evidence="2">Uncharacterized protein</fullName>
    </submittedName>
</protein>
<feature type="transmembrane region" description="Helical" evidence="1">
    <location>
        <begin position="62"/>
        <end position="79"/>
    </location>
</feature>
<keyword evidence="3" id="KW-1185">Reference proteome</keyword>
<dbReference type="EMBL" id="LILC01000002">
    <property type="protein sequence ID" value="KOO50876.1"/>
    <property type="molecule type" value="Genomic_DNA"/>
</dbReference>
<evidence type="ECO:0000313" key="2">
    <source>
        <dbReference type="EMBL" id="KOO50876.1"/>
    </source>
</evidence>
<feature type="transmembrane region" description="Helical" evidence="1">
    <location>
        <begin position="29"/>
        <end position="50"/>
    </location>
</feature>
<evidence type="ECO:0000313" key="3">
    <source>
        <dbReference type="Proteomes" id="UP000037558"/>
    </source>
</evidence>
<evidence type="ECO:0000256" key="1">
    <source>
        <dbReference type="SAM" id="Phobius"/>
    </source>
</evidence>
<organism evidence="2 3">
    <name type="scientific">Priestia koreensis</name>
    <dbReference type="NCBI Taxonomy" id="284581"/>
    <lineage>
        <taxon>Bacteria</taxon>
        <taxon>Bacillati</taxon>
        <taxon>Bacillota</taxon>
        <taxon>Bacilli</taxon>
        <taxon>Bacillales</taxon>
        <taxon>Bacillaceae</taxon>
        <taxon>Priestia</taxon>
    </lineage>
</organism>
<reference evidence="3" key="1">
    <citation type="submission" date="2015-08" db="EMBL/GenBank/DDBJ databases">
        <title>Fjat-14210 dsm16467.</title>
        <authorList>
            <person name="Liu B."/>
            <person name="Wang J."/>
            <person name="Zhu Y."/>
            <person name="Liu G."/>
            <person name="Chen Q."/>
            <person name="Chen Z."/>
            <person name="Lan J."/>
            <person name="Che J."/>
            <person name="Ge C."/>
            <person name="Shi H."/>
            <person name="Pan Z."/>
            <person name="Liu X."/>
        </authorList>
    </citation>
    <scope>NUCLEOTIDE SEQUENCE [LARGE SCALE GENOMIC DNA]</scope>
    <source>
        <strain evidence="3">DSM 16467</strain>
    </source>
</reference>
<dbReference type="PATRIC" id="fig|284581.3.peg.1073"/>
<name>A0A0M0LIR1_9BACI</name>
<dbReference type="RefSeq" id="WP_053400051.1">
    <property type="nucleotide sequence ID" value="NZ_LILC01000002.1"/>
</dbReference>
<proteinExistence type="predicted"/>
<dbReference type="STRING" id="284581.AMD01_03860"/>